<dbReference type="Gene3D" id="3.40.50.970">
    <property type="match status" value="1"/>
</dbReference>
<keyword evidence="1" id="KW-0812">Transmembrane</keyword>
<dbReference type="PANTHER" id="PTHR43825:SF5">
    <property type="entry name" value="HYPOTHETICAL TRANSKETOLASE FAMILY PROTEIN"/>
    <property type="match status" value="1"/>
</dbReference>
<organism evidence="3 4">
    <name type="scientific">Candidatus Lambdaproteobacteria bacterium RIFOXYD2_FULL_50_16</name>
    <dbReference type="NCBI Taxonomy" id="1817772"/>
    <lineage>
        <taxon>Bacteria</taxon>
        <taxon>Pseudomonadati</taxon>
        <taxon>Pseudomonadota</taxon>
        <taxon>Candidatus Lambdaproteobacteria</taxon>
    </lineage>
</organism>
<keyword evidence="1" id="KW-0472">Membrane</keyword>
<accession>A0A1F6GD38</accession>
<dbReference type="AlphaFoldDB" id="A0A1F6GD38"/>
<dbReference type="PANTHER" id="PTHR43825">
    <property type="entry name" value="PYRUVATE DEHYDROGENASE E1 COMPONENT"/>
    <property type="match status" value="1"/>
</dbReference>
<protein>
    <recommendedName>
        <fullName evidence="2">Transketolase-like pyrimidine-binding domain-containing protein</fullName>
    </recommendedName>
</protein>
<comment type="caution">
    <text evidence="3">The sequence shown here is derived from an EMBL/GenBank/DDBJ whole genome shotgun (WGS) entry which is preliminary data.</text>
</comment>
<reference evidence="3 4" key="1">
    <citation type="journal article" date="2016" name="Nat. Commun.">
        <title>Thousands of microbial genomes shed light on interconnected biogeochemical processes in an aquifer system.</title>
        <authorList>
            <person name="Anantharaman K."/>
            <person name="Brown C.T."/>
            <person name="Hug L.A."/>
            <person name="Sharon I."/>
            <person name="Castelle C.J."/>
            <person name="Probst A.J."/>
            <person name="Thomas B.C."/>
            <person name="Singh A."/>
            <person name="Wilkins M.J."/>
            <person name="Karaoz U."/>
            <person name="Brodie E.L."/>
            <person name="Williams K.H."/>
            <person name="Hubbard S.S."/>
            <person name="Banfield J.F."/>
        </authorList>
    </citation>
    <scope>NUCLEOTIDE SEQUENCE [LARGE SCALE GENOMIC DNA]</scope>
</reference>
<dbReference type="Pfam" id="PF02779">
    <property type="entry name" value="Transket_pyr"/>
    <property type="match status" value="1"/>
</dbReference>
<evidence type="ECO:0000259" key="2">
    <source>
        <dbReference type="SMART" id="SM00861"/>
    </source>
</evidence>
<dbReference type="Proteomes" id="UP000178449">
    <property type="component" value="Unassembled WGS sequence"/>
</dbReference>
<dbReference type="SUPFAM" id="SSF52518">
    <property type="entry name" value="Thiamin diphosphate-binding fold (THDP-binding)"/>
    <property type="match status" value="1"/>
</dbReference>
<evidence type="ECO:0000313" key="3">
    <source>
        <dbReference type="EMBL" id="OGG96034.1"/>
    </source>
</evidence>
<evidence type="ECO:0000256" key="1">
    <source>
        <dbReference type="SAM" id="Phobius"/>
    </source>
</evidence>
<dbReference type="InterPro" id="IPR051157">
    <property type="entry name" value="PDH/Transketolase"/>
</dbReference>
<dbReference type="InterPro" id="IPR005475">
    <property type="entry name" value="Transketolase-like_Pyr-bd"/>
</dbReference>
<name>A0A1F6GD38_9PROT</name>
<sequence length="167" mass="19048">MNRGNKFRKDIAEPLLAAAREDERIHLLVCDMGFGVVEDFAKEFPKRCYNMGMMEQGTVGIAAGMAMTGLLPIVYSIVNFLAFRSIEQIRNDVILQKQNVKFISTGVNNYFDNLGHSHTCGEQDVQIMEMIGMKVYDPYADDSWTQKDFLTMTDQWLKSDQAGYLRL</sequence>
<keyword evidence="1" id="KW-1133">Transmembrane helix</keyword>
<evidence type="ECO:0000313" key="4">
    <source>
        <dbReference type="Proteomes" id="UP000178449"/>
    </source>
</evidence>
<feature type="domain" description="Transketolase-like pyrimidine-binding" evidence="2">
    <location>
        <begin position="5"/>
        <end position="159"/>
    </location>
</feature>
<gene>
    <name evidence="3" type="ORF">A2527_11970</name>
</gene>
<proteinExistence type="predicted"/>
<dbReference type="STRING" id="1817772.A2527_11970"/>
<feature type="transmembrane region" description="Helical" evidence="1">
    <location>
        <begin position="59"/>
        <end position="82"/>
    </location>
</feature>
<dbReference type="InterPro" id="IPR029061">
    <property type="entry name" value="THDP-binding"/>
</dbReference>
<dbReference type="SMART" id="SM00861">
    <property type="entry name" value="Transket_pyr"/>
    <property type="match status" value="1"/>
</dbReference>
<dbReference type="CDD" id="cd07033">
    <property type="entry name" value="TPP_PYR_DXS_TK_like"/>
    <property type="match status" value="1"/>
</dbReference>
<dbReference type="EMBL" id="MFNE01000019">
    <property type="protein sequence ID" value="OGG96034.1"/>
    <property type="molecule type" value="Genomic_DNA"/>
</dbReference>